<gene>
    <name evidence="2" type="ORF">MUN88_06645</name>
</gene>
<keyword evidence="1" id="KW-0812">Transmembrane</keyword>
<feature type="transmembrane region" description="Helical" evidence="1">
    <location>
        <begin position="21"/>
        <end position="42"/>
    </location>
</feature>
<name>A0ABY4F0N4_9BACI</name>
<keyword evidence="3" id="KW-1185">Reference proteome</keyword>
<dbReference type="Proteomes" id="UP000831782">
    <property type="component" value="Chromosome"/>
</dbReference>
<protein>
    <submittedName>
        <fullName evidence="2">Uncharacterized protein</fullName>
    </submittedName>
</protein>
<keyword evidence="1" id="KW-1133">Transmembrane helix</keyword>
<organism evidence="2 3">
    <name type="scientific">Gracilibacillus caseinilyticus</name>
    <dbReference type="NCBI Taxonomy" id="2932256"/>
    <lineage>
        <taxon>Bacteria</taxon>
        <taxon>Bacillati</taxon>
        <taxon>Bacillota</taxon>
        <taxon>Bacilli</taxon>
        <taxon>Bacillales</taxon>
        <taxon>Bacillaceae</taxon>
        <taxon>Gracilibacillus</taxon>
    </lineage>
</organism>
<accession>A0ABY4F0N4</accession>
<evidence type="ECO:0000313" key="2">
    <source>
        <dbReference type="EMBL" id="UOQ49752.1"/>
    </source>
</evidence>
<sequence>MKRVAAFDRDFRGEERWKRRTMIEAVIVGVMSAGFTVCLFVLDLDFGDLELDYPIDILPLIGGWVGHNIGEIFRLLDL</sequence>
<evidence type="ECO:0000313" key="3">
    <source>
        <dbReference type="Proteomes" id="UP000831782"/>
    </source>
</evidence>
<dbReference type="RefSeq" id="WP_244722491.1">
    <property type="nucleotide sequence ID" value="NZ_CP095072.1"/>
</dbReference>
<proteinExistence type="predicted"/>
<keyword evidence="1" id="KW-0472">Membrane</keyword>
<dbReference type="EMBL" id="CP095072">
    <property type="protein sequence ID" value="UOQ49752.1"/>
    <property type="molecule type" value="Genomic_DNA"/>
</dbReference>
<evidence type="ECO:0000256" key="1">
    <source>
        <dbReference type="SAM" id="Phobius"/>
    </source>
</evidence>
<reference evidence="2 3" key="1">
    <citation type="submission" date="2022-04" db="EMBL/GenBank/DDBJ databases">
        <title>Gracilibacillus sp. isolated from saltern.</title>
        <authorList>
            <person name="Won M."/>
            <person name="Lee C.-M."/>
            <person name="Woen H.-Y."/>
            <person name="Kwon S.-W."/>
        </authorList>
    </citation>
    <scope>NUCLEOTIDE SEQUENCE [LARGE SCALE GENOMIC DNA]</scope>
    <source>
        <strain evidence="2 3">SSWR10-1</strain>
    </source>
</reference>